<evidence type="ECO:0000313" key="2">
    <source>
        <dbReference type="Proteomes" id="UP000278162"/>
    </source>
</evidence>
<sequence length="124" mass="13418">MRANDQAHPETDAVCFPCLCWLLLQETAHPFGLRCRAENNDRSPGASFVGAALCCEEADTGNRYGLPVPASSQHKAAPTNDCARLQSCTALSISAWPPQSARLLDKDTASRAHEARLLDRLGLQ</sequence>
<name>A0A3M8T4J9_PSEPU</name>
<dbReference type="AlphaFoldDB" id="A0A3M8T4J9"/>
<organism evidence="1 2">
    <name type="scientific">Pseudomonas putida</name>
    <name type="common">Arthrobacter siderocapsulatus</name>
    <dbReference type="NCBI Taxonomy" id="303"/>
    <lineage>
        <taxon>Bacteria</taxon>
        <taxon>Pseudomonadati</taxon>
        <taxon>Pseudomonadota</taxon>
        <taxon>Gammaproteobacteria</taxon>
        <taxon>Pseudomonadales</taxon>
        <taxon>Pseudomonadaceae</taxon>
        <taxon>Pseudomonas</taxon>
    </lineage>
</organism>
<proteinExistence type="predicted"/>
<comment type="caution">
    <text evidence="1">The sequence shown here is derived from an EMBL/GenBank/DDBJ whole genome shotgun (WGS) entry which is preliminary data.</text>
</comment>
<dbReference type="Proteomes" id="UP000278162">
    <property type="component" value="Unassembled WGS sequence"/>
</dbReference>
<evidence type="ECO:0000313" key="1">
    <source>
        <dbReference type="EMBL" id="RNF88508.1"/>
    </source>
</evidence>
<gene>
    <name evidence="1" type="ORF">EFK07_13370</name>
</gene>
<accession>A0A3M8T4J9</accession>
<protein>
    <submittedName>
        <fullName evidence="1">Uncharacterized protein</fullName>
    </submittedName>
</protein>
<reference evidence="1 2" key="1">
    <citation type="submission" date="2018-10" db="EMBL/GenBank/DDBJ databases">
        <title>An outbreak of IMP-63 producing strain in France.</title>
        <authorList>
            <person name="Bour M."/>
            <person name="Liapis E."/>
            <person name="Plesiat P."/>
        </authorList>
    </citation>
    <scope>NUCLEOTIDE SEQUENCE [LARGE SCALE GENOMIC DNA]</scope>
    <source>
        <strain evidence="1 2">12917</strain>
    </source>
</reference>
<dbReference type="EMBL" id="RJAI01000029">
    <property type="protein sequence ID" value="RNF88508.1"/>
    <property type="molecule type" value="Genomic_DNA"/>
</dbReference>